<organism evidence="1 2">
    <name type="scientific">Helicobacter pylori SouthAfrica50</name>
    <dbReference type="NCBI Taxonomy" id="1352357"/>
    <lineage>
        <taxon>Bacteria</taxon>
        <taxon>Pseudomonadati</taxon>
        <taxon>Campylobacterota</taxon>
        <taxon>Epsilonproteobacteria</taxon>
        <taxon>Campylobacterales</taxon>
        <taxon>Helicobacteraceae</taxon>
        <taxon>Helicobacter</taxon>
    </lineage>
</organism>
<proteinExistence type="predicted"/>
<protein>
    <submittedName>
        <fullName evidence="1">Uncharacterized protein</fullName>
    </submittedName>
</protein>
<dbReference type="Proteomes" id="UP000015816">
    <property type="component" value="Unassembled WGS sequence"/>
</dbReference>
<dbReference type="EMBL" id="AVNI01000002">
    <property type="protein sequence ID" value="EQD89047.1"/>
    <property type="molecule type" value="Genomic_DNA"/>
</dbReference>
<dbReference type="AlphaFoldDB" id="T2S8X2"/>
<evidence type="ECO:0000313" key="2">
    <source>
        <dbReference type="Proteomes" id="UP000015816"/>
    </source>
</evidence>
<accession>T2S8X2</accession>
<name>T2S8X2_HELPX</name>
<reference evidence="1 2" key="1">
    <citation type="journal article" date="2013" name="Genome Announc.">
        <title>Genome Sequences of Three hpAfrica2 Strains of Helicobacter pylori.</title>
        <authorList>
            <person name="Duncan S.S."/>
            <person name="Bertoli M.T."/>
            <person name="Kersulyte D."/>
            <person name="Valk P.L."/>
            <person name="Tamma S."/>
            <person name="Segal I."/>
            <person name="McClain M.S."/>
            <person name="Cover T.L."/>
            <person name="Berg D.E."/>
        </authorList>
    </citation>
    <scope>NUCLEOTIDE SEQUENCE [LARGE SCALE GENOMIC DNA]</scope>
    <source>
        <strain evidence="1 2">SouthAfrica50</strain>
    </source>
</reference>
<comment type="caution">
    <text evidence="1">The sequence shown here is derived from an EMBL/GenBank/DDBJ whole genome shotgun (WGS) entry which is preliminary data.</text>
</comment>
<sequence length="55" mass="6620">MLSACFLAVGCYLVYEWKQKTKSLNDKKDFLNDEKLKMFFNVENAFFIFFYAVIF</sequence>
<dbReference type="PATRIC" id="fig|1352357.3.peg.1338"/>
<evidence type="ECO:0000313" key="1">
    <source>
        <dbReference type="EMBL" id="EQD89047.1"/>
    </source>
</evidence>
<gene>
    <name evidence="1" type="ORF">HPSA50_1368</name>
</gene>